<gene>
    <name evidence="1" type="ORF">EDB95_1521</name>
</gene>
<dbReference type="SUPFAM" id="SSF52833">
    <property type="entry name" value="Thioredoxin-like"/>
    <property type="match status" value="1"/>
</dbReference>
<dbReference type="InterPro" id="IPR036249">
    <property type="entry name" value="Thioredoxin-like_sf"/>
</dbReference>
<dbReference type="AlphaFoldDB" id="A0A4R8DRN1"/>
<evidence type="ECO:0000313" key="1">
    <source>
        <dbReference type="EMBL" id="TDX00496.1"/>
    </source>
</evidence>
<accession>A0A4R8DRN1</accession>
<dbReference type="OrthoDB" id="677754at2"/>
<dbReference type="EMBL" id="SODV01000001">
    <property type="protein sequence ID" value="TDX00496.1"/>
    <property type="molecule type" value="Genomic_DNA"/>
</dbReference>
<keyword evidence="2" id="KW-1185">Reference proteome</keyword>
<evidence type="ECO:0008006" key="3">
    <source>
        <dbReference type="Google" id="ProtNLM"/>
    </source>
</evidence>
<name>A0A4R8DRN1_9BACT</name>
<proteinExistence type="predicted"/>
<protein>
    <recommendedName>
        <fullName evidence="3">AhpC/TSA family protein</fullName>
    </recommendedName>
</protein>
<evidence type="ECO:0000313" key="2">
    <source>
        <dbReference type="Proteomes" id="UP000294498"/>
    </source>
</evidence>
<comment type="caution">
    <text evidence="1">The sequence shown here is derived from an EMBL/GenBank/DDBJ whole genome shotgun (WGS) entry which is preliminary data.</text>
</comment>
<dbReference type="RefSeq" id="WP_133992215.1">
    <property type="nucleotide sequence ID" value="NZ_SODV01000001.1"/>
</dbReference>
<reference evidence="1 2" key="1">
    <citation type="submission" date="2019-03" db="EMBL/GenBank/DDBJ databases">
        <title>Genomic Encyclopedia of Type Strains, Phase IV (KMG-IV): sequencing the most valuable type-strain genomes for metagenomic binning, comparative biology and taxonomic classification.</title>
        <authorList>
            <person name="Goeker M."/>
        </authorList>
    </citation>
    <scope>NUCLEOTIDE SEQUENCE [LARGE SCALE GENOMIC DNA]</scope>
    <source>
        <strain evidence="1 2">DSM 100059</strain>
    </source>
</reference>
<organism evidence="1 2">
    <name type="scientific">Dinghuibacter silviterrae</name>
    <dbReference type="NCBI Taxonomy" id="1539049"/>
    <lineage>
        <taxon>Bacteria</taxon>
        <taxon>Pseudomonadati</taxon>
        <taxon>Bacteroidota</taxon>
        <taxon>Chitinophagia</taxon>
        <taxon>Chitinophagales</taxon>
        <taxon>Chitinophagaceae</taxon>
        <taxon>Dinghuibacter</taxon>
    </lineage>
</organism>
<sequence>MKIALTYAAIILLAGFDGLLLVKNAKADKQAIETKSQLDEDRSDNNTLLFDVSELTKYDSLTYKSDDYQLDGDLELKGLDGKSVRLKSLLKSGPKLIFRYSEINCNVCYQKVLDELSALIKKIGPQNILIITSYYNQRELYNFMRVNNISQNVFNIGTASLGLPIEKYDVPFLFMADQSLKTKVLFVPYKRNPGLTKQYFLSVKERYFSES</sequence>
<dbReference type="Proteomes" id="UP000294498">
    <property type="component" value="Unassembled WGS sequence"/>
</dbReference>